<proteinExistence type="inferred from homology"/>
<keyword evidence="5 7" id="KW-0472">Membrane</keyword>
<feature type="transmembrane region" description="Helical" evidence="7">
    <location>
        <begin position="357"/>
        <end position="377"/>
    </location>
</feature>
<dbReference type="Proteomes" id="UP000442535">
    <property type="component" value="Unassembled WGS sequence"/>
</dbReference>
<feature type="domain" description="ABC3 transporter permease C-terminal" evidence="8">
    <location>
        <begin position="739"/>
        <end position="855"/>
    </location>
</feature>
<feature type="transmembrane region" description="Helical" evidence="7">
    <location>
        <begin position="732"/>
        <end position="760"/>
    </location>
</feature>
<dbReference type="InterPro" id="IPR050250">
    <property type="entry name" value="Macrolide_Exporter_MacB"/>
</dbReference>
<dbReference type="EMBL" id="VUMY01000005">
    <property type="protein sequence ID" value="MST49373.1"/>
    <property type="molecule type" value="Genomic_DNA"/>
</dbReference>
<feature type="domain" description="MacB-like periplasmic core" evidence="9">
    <location>
        <begin position="18"/>
        <end position="196"/>
    </location>
</feature>
<reference evidence="10 11" key="1">
    <citation type="submission" date="2019-08" db="EMBL/GenBank/DDBJ databases">
        <title>In-depth cultivation of the pig gut microbiome towards novel bacterial diversity and tailored functional studies.</title>
        <authorList>
            <person name="Wylensek D."/>
            <person name="Hitch T.C.A."/>
            <person name="Clavel T."/>
        </authorList>
    </citation>
    <scope>NUCLEOTIDE SEQUENCE [LARGE SCALE GENOMIC DNA]</scope>
    <source>
        <strain evidence="10 11">RF-GAM-744-WT-7</strain>
    </source>
</reference>
<dbReference type="PANTHER" id="PTHR30572:SF4">
    <property type="entry name" value="ABC TRANSPORTER PERMEASE YTRF"/>
    <property type="match status" value="1"/>
</dbReference>
<feature type="transmembrane region" description="Helical" evidence="7">
    <location>
        <begin position="409"/>
        <end position="428"/>
    </location>
</feature>
<evidence type="ECO:0000256" key="2">
    <source>
        <dbReference type="ARBA" id="ARBA00022475"/>
    </source>
</evidence>
<evidence type="ECO:0000259" key="8">
    <source>
        <dbReference type="Pfam" id="PF02687"/>
    </source>
</evidence>
<feature type="domain" description="ABC3 transporter permease C-terminal" evidence="8">
    <location>
        <begin position="267"/>
        <end position="387"/>
    </location>
</feature>
<evidence type="ECO:0000256" key="7">
    <source>
        <dbReference type="SAM" id="Phobius"/>
    </source>
</evidence>
<dbReference type="PANTHER" id="PTHR30572">
    <property type="entry name" value="MEMBRANE COMPONENT OF TRANSPORTER-RELATED"/>
    <property type="match status" value="1"/>
</dbReference>
<dbReference type="AlphaFoldDB" id="A0A7K0K1L8"/>
<keyword evidence="2" id="KW-1003">Cell membrane</keyword>
<evidence type="ECO:0000313" key="10">
    <source>
        <dbReference type="EMBL" id="MST49373.1"/>
    </source>
</evidence>
<keyword evidence="11" id="KW-1185">Reference proteome</keyword>
<dbReference type="GO" id="GO:0022857">
    <property type="term" value="F:transmembrane transporter activity"/>
    <property type="evidence" value="ECO:0007669"/>
    <property type="project" value="TreeGrafter"/>
</dbReference>
<evidence type="ECO:0000256" key="1">
    <source>
        <dbReference type="ARBA" id="ARBA00004651"/>
    </source>
</evidence>
<evidence type="ECO:0000259" key="9">
    <source>
        <dbReference type="Pfam" id="PF12704"/>
    </source>
</evidence>
<sequence>MKGLLSANLRASKSSYVATVLAIALAVAFLLTCLGLAGGMRVSMEHNLAWNLNGADVVVVPKEGEAQSIPSETVNSIASGLGSNRPDWDLLPRKDLAMNFKKGKTASFLMVTELGEPRFDPSALVKGKRPQAGEIGIEQSTASALGVGLGDTLTAELFDPKTQGVREEPLQVSGIFASRPASFPSVYASAEDFGKWSKDIEPSLILLGAPRALSPQERATEARALAEIMSSVPGAATLEFKTFDEQVAYIVDHTIGGKNVLLVLALLFPVIAAVVAIIVVSVTYSVLLARRRRQLALLRAVGATKGQLRRLVAEETLLVGAIASAIGVLAGVLFAGMANLVSGLVKDPVGAFTAVSWPMILGSFLAGVAISFLAGFAPARVVAKVTPIEALADENTGGKATKRRVVRTVMASLLFVGGTALMIAAVWLSRSAAMEGAGDSANPEILFYLFLLAMFSGVVSFIGLLLLVSVFLPYLTAGLGKLSAKSAVVWRLAVSNTRRNPRRTGATGAALTLGVTLVVLLLTGAASTKATAVEAVNNASPIDFYISATTEPLMSDGIKEIARVENVARTRVANGVLGSYTLTELEISNPQTEPDAEDFSVDTMLLVEQTDLRAVARAPIAQVKAGEVGIPMLSKDYVGKNVEIRSHGVTLQLKAALTPLSDVQLNPRDFARLLSPGNPATQRVLYLRVNDGISQEKLQQVASRIQVLAGDGSVVGGEAPDRPMFEGIIEAMMWGALAMLGVSILVALVGVANTLALSVLERRREHGLLRAVGMTRGRLGSMLSVEALLIGAASVAIGMLAGIGYAIAGVMVLPFSEIATHLHFVVPSQAWGAALATVAVALLASLLPARAAGRVTPVEALAHD</sequence>
<evidence type="ECO:0000313" key="11">
    <source>
        <dbReference type="Proteomes" id="UP000442535"/>
    </source>
</evidence>
<organism evidence="10 11">
    <name type="scientific">Mobiluncus porci</name>
    <dbReference type="NCBI Taxonomy" id="2652278"/>
    <lineage>
        <taxon>Bacteria</taxon>
        <taxon>Bacillati</taxon>
        <taxon>Actinomycetota</taxon>
        <taxon>Actinomycetes</taxon>
        <taxon>Actinomycetales</taxon>
        <taxon>Actinomycetaceae</taxon>
        <taxon>Mobiluncus</taxon>
    </lineage>
</organism>
<dbReference type="InterPro" id="IPR003838">
    <property type="entry name" value="ABC3_permease_C"/>
</dbReference>
<comment type="caution">
    <text evidence="10">The sequence shown here is derived from an EMBL/GenBank/DDBJ whole genome shotgun (WGS) entry which is preliminary data.</text>
</comment>
<comment type="similarity">
    <text evidence="6">Belongs to the ABC-4 integral membrane protein family.</text>
</comment>
<feature type="transmembrane region" description="Helical" evidence="7">
    <location>
        <begin position="781"/>
        <end position="808"/>
    </location>
</feature>
<keyword evidence="4 7" id="KW-1133">Transmembrane helix</keyword>
<feature type="transmembrane region" description="Helical" evidence="7">
    <location>
        <begin position="260"/>
        <end position="289"/>
    </location>
</feature>
<protein>
    <submittedName>
        <fullName evidence="10">FtsX-like permease family protein</fullName>
    </submittedName>
</protein>
<feature type="transmembrane region" description="Helical" evidence="7">
    <location>
        <begin position="828"/>
        <end position="847"/>
    </location>
</feature>
<accession>A0A7K0K1L8</accession>
<gene>
    <name evidence="10" type="ORF">FYJ63_03840</name>
</gene>
<keyword evidence="3 7" id="KW-0812">Transmembrane</keyword>
<evidence type="ECO:0000256" key="5">
    <source>
        <dbReference type="ARBA" id="ARBA00023136"/>
    </source>
</evidence>
<evidence type="ECO:0000256" key="6">
    <source>
        <dbReference type="ARBA" id="ARBA00038076"/>
    </source>
</evidence>
<evidence type="ECO:0000256" key="4">
    <source>
        <dbReference type="ARBA" id="ARBA00022989"/>
    </source>
</evidence>
<feature type="transmembrane region" description="Helical" evidence="7">
    <location>
        <begin position="506"/>
        <end position="526"/>
    </location>
</feature>
<dbReference type="Pfam" id="PF02687">
    <property type="entry name" value="FtsX"/>
    <property type="match status" value="2"/>
</dbReference>
<feature type="transmembrane region" description="Helical" evidence="7">
    <location>
        <begin position="448"/>
        <end position="475"/>
    </location>
</feature>
<dbReference type="GO" id="GO:0005886">
    <property type="term" value="C:plasma membrane"/>
    <property type="evidence" value="ECO:0007669"/>
    <property type="project" value="UniProtKB-SubCell"/>
</dbReference>
<feature type="transmembrane region" description="Helical" evidence="7">
    <location>
        <begin position="317"/>
        <end position="337"/>
    </location>
</feature>
<dbReference type="Pfam" id="PF12704">
    <property type="entry name" value="MacB_PCD"/>
    <property type="match status" value="1"/>
</dbReference>
<name>A0A7K0K1L8_9ACTO</name>
<evidence type="ECO:0000256" key="3">
    <source>
        <dbReference type="ARBA" id="ARBA00022692"/>
    </source>
</evidence>
<comment type="subcellular location">
    <subcellularLocation>
        <location evidence="1">Cell membrane</location>
        <topology evidence="1">Multi-pass membrane protein</topology>
    </subcellularLocation>
</comment>
<dbReference type="InterPro" id="IPR025857">
    <property type="entry name" value="MacB_PCD"/>
</dbReference>